<dbReference type="CDD" id="cd11390">
    <property type="entry name" value="bHLH_TS"/>
    <property type="match status" value="1"/>
</dbReference>
<dbReference type="EMBL" id="NJHN03000036">
    <property type="protein sequence ID" value="KAH9422711.1"/>
    <property type="molecule type" value="Genomic_DNA"/>
</dbReference>
<keyword evidence="4" id="KW-1185">Reference proteome</keyword>
<name>A0ABQ8JK54_DERPT</name>
<feature type="domain" description="BHLH" evidence="2">
    <location>
        <begin position="121"/>
        <end position="174"/>
    </location>
</feature>
<dbReference type="PROSITE" id="PS50888">
    <property type="entry name" value="BHLH"/>
    <property type="match status" value="1"/>
</dbReference>
<feature type="region of interest" description="Disordered" evidence="1">
    <location>
        <begin position="105"/>
        <end position="132"/>
    </location>
</feature>
<evidence type="ECO:0000313" key="3">
    <source>
        <dbReference type="EMBL" id="KAH9422711.1"/>
    </source>
</evidence>
<dbReference type="Gene3D" id="4.10.280.10">
    <property type="entry name" value="Helix-loop-helix DNA-binding domain"/>
    <property type="match status" value="1"/>
</dbReference>
<feature type="compositionally biased region" description="Basic and acidic residues" evidence="1">
    <location>
        <begin position="121"/>
        <end position="132"/>
    </location>
</feature>
<reference evidence="3 4" key="2">
    <citation type="journal article" date="2022" name="Mol. Biol. Evol.">
        <title>Comparative Genomics Reveals Insights into the Divergent Evolution of Astigmatic Mites and Household Pest Adaptations.</title>
        <authorList>
            <person name="Xiong Q."/>
            <person name="Wan A.T."/>
            <person name="Liu X."/>
            <person name="Fung C.S."/>
            <person name="Xiao X."/>
            <person name="Malainual N."/>
            <person name="Hou J."/>
            <person name="Wang L."/>
            <person name="Wang M."/>
            <person name="Yang K.Y."/>
            <person name="Cui Y."/>
            <person name="Leung E.L."/>
            <person name="Nong W."/>
            <person name="Shin S.K."/>
            <person name="Au S.W."/>
            <person name="Jeong K.Y."/>
            <person name="Chew F.T."/>
            <person name="Hui J.H."/>
            <person name="Leung T.F."/>
            <person name="Tungtrongchitr A."/>
            <person name="Zhong N."/>
            <person name="Liu Z."/>
            <person name="Tsui S.K."/>
        </authorList>
    </citation>
    <scope>NUCLEOTIDE SEQUENCE [LARGE SCALE GENOMIC DNA]</scope>
    <source>
        <strain evidence="3">Derp</strain>
    </source>
</reference>
<dbReference type="SUPFAM" id="SSF47459">
    <property type="entry name" value="HLH, helix-loop-helix DNA-binding domain"/>
    <property type="match status" value="1"/>
</dbReference>
<evidence type="ECO:0000313" key="4">
    <source>
        <dbReference type="Proteomes" id="UP000887458"/>
    </source>
</evidence>
<dbReference type="InterPro" id="IPR050283">
    <property type="entry name" value="E-box_TF_Regulators"/>
</dbReference>
<dbReference type="Pfam" id="PF00010">
    <property type="entry name" value="HLH"/>
    <property type="match status" value="1"/>
</dbReference>
<dbReference type="InterPro" id="IPR036638">
    <property type="entry name" value="HLH_DNA-bd_sf"/>
</dbReference>
<dbReference type="InterPro" id="IPR011598">
    <property type="entry name" value="bHLH_dom"/>
</dbReference>
<gene>
    <name evidence="3" type="primary">NEUROD1_2</name>
    <name evidence="3" type="ORF">DERP_003389</name>
</gene>
<reference evidence="3 4" key="1">
    <citation type="journal article" date="2018" name="J. Allergy Clin. Immunol.">
        <title>High-quality assembly of Dermatophagoides pteronyssinus genome and transcriptome reveals a wide range of novel allergens.</title>
        <authorList>
            <person name="Liu X.Y."/>
            <person name="Yang K.Y."/>
            <person name="Wang M.Q."/>
            <person name="Kwok J.S."/>
            <person name="Zeng X."/>
            <person name="Yang Z."/>
            <person name="Xiao X.J."/>
            <person name="Lau C.P."/>
            <person name="Li Y."/>
            <person name="Huang Z.M."/>
            <person name="Ba J.G."/>
            <person name="Yim A.K."/>
            <person name="Ouyang C.Y."/>
            <person name="Ngai S.M."/>
            <person name="Chan T.F."/>
            <person name="Leung E.L."/>
            <person name="Liu L."/>
            <person name="Liu Z.G."/>
            <person name="Tsui S.K."/>
        </authorList>
    </citation>
    <scope>NUCLEOTIDE SEQUENCE [LARGE SCALE GENOMIC DNA]</scope>
    <source>
        <strain evidence="3">Derp</strain>
    </source>
</reference>
<proteinExistence type="predicted"/>
<comment type="caution">
    <text evidence="3">The sequence shown here is derived from an EMBL/GenBank/DDBJ whole genome shotgun (WGS) entry which is preliminary data.</text>
</comment>
<feature type="compositionally biased region" description="Low complexity" evidence="1">
    <location>
        <begin position="105"/>
        <end position="120"/>
    </location>
</feature>
<dbReference type="Proteomes" id="UP000887458">
    <property type="component" value="Unassembled WGS sequence"/>
</dbReference>
<organism evidence="3 4">
    <name type="scientific">Dermatophagoides pteronyssinus</name>
    <name type="common">European house dust mite</name>
    <dbReference type="NCBI Taxonomy" id="6956"/>
    <lineage>
        <taxon>Eukaryota</taxon>
        <taxon>Metazoa</taxon>
        <taxon>Ecdysozoa</taxon>
        <taxon>Arthropoda</taxon>
        <taxon>Chelicerata</taxon>
        <taxon>Arachnida</taxon>
        <taxon>Acari</taxon>
        <taxon>Acariformes</taxon>
        <taxon>Sarcoptiformes</taxon>
        <taxon>Astigmata</taxon>
        <taxon>Psoroptidia</taxon>
        <taxon>Analgoidea</taxon>
        <taxon>Pyroglyphidae</taxon>
        <taxon>Dermatophagoidinae</taxon>
        <taxon>Dermatophagoides</taxon>
    </lineage>
</organism>
<dbReference type="PANTHER" id="PTHR23349">
    <property type="entry name" value="BASIC HELIX-LOOP-HELIX TRANSCRIPTION FACTOR, TWIST"/>
    <property type="match status" value="1"/>
</dbReference>
<evidence type="ECO:0000256" key="1">
    <source>
        <dbReference type="SAM" id="MobiDB-lite"/>
    </source>
</evidence>
<evidence type="ECO:0000259" key="2">
    <source>
        <dbReference type="PROSITE" id="PS50888"/>
    </source>
</evidence>
<protein>
    <submittedName>
        <fullName evidence="3">Neurogenic differentiation factor</fullName>
    </submittedName>
</protein>
<sequence length="184" mass="21779">MDDYNNNNNQNWILQSSANRIGLPVVDDNEQRMDSWPISQPQQQYVTEIFDSTTNTVSSSDDSWSQYSSSLNYYQNCLYGGQNFDYHQTTTTTTTMTMMTDNIDQSNNRQSQQRSSSSTIRNRDLANDQERKRMHRLNDALFRLKEMIPDEFRQKQRMSKVQILHSAIDYIRCLENILYQNDRE</sequence>
<dbReference type="SMART" id="SM00353">
    <property type="entry name" value="HLH"/>
    <property type="match status" value="1"/>
</dbReference>
<dbReference type="PANTHER" id="PTHR23349:SF111">
    <property type="entry name" value="BHLH DOMAIN-CONTAINING PROTEIN"/>
    <property type="match status" value="1"/>
</dbReference>
<accession>A0ABQ8JK54</accession>